<keyword evidence="4" id="KW-1185">Reference proteome</keyword>
<gene>
    <name evidence="3" type="ORF">BKA67DRAFT_288680</name>
</gene>
<evidence type="ECO:0000313" key="3">
    <source>
        <dbReference type="EMBL" id="KAH6654750.1"/>
    </source>
</evidence>
<feature type="compositionally biased region" description="Basic and acidic residues" evidence="1">
    <location>
        <begin position="1"/>
        <end position="12"/>
    </location>
</feature>
<dbReference type="Proteomes" id="UP000758603">
    <property type="component" value="Unassembled WGS sequence"/>
</dbReference>
<dbReference type="PANTHER" id="PTHR24148">
    <property type="entry name" value="ANKYRIN REPEAT DOMAIN-CONTAINING PROTEIN 39 HOMOLOG-RELATED"/>
    <property type="match status" value="1"/>
</dbReference>
<evidence type="ECO:0000313" key="4">
    <source>
        <dbReference type="Proteomes" id="UP000758603"/>
    </source>
</evidence>
<dbReference type="Pfam" id="PF26639">
    <property type="entry name" value="Het-6_barrel"/>
    <property type="match status" value="1"/>
</dbReference>
<feature type="region of interest" description="Disordered" evidence="1">
    <location>
        <begin position="1"/>
        <end position="31"/>
    </location>
</feature>
<dbReference type="Pfam" id="PF06985">
    <property type="entry name" value="HET"/>
    <property type="match status" value="1"/>
</dbReference>
<sequence>MTMPEKSKEAARKQRHRANVKSKLENEKNRQAEQKQTFVSVSCHCATPCSSTRTDFCELYAAVPLAVTSGDSKTWTRIIRLIRLKPAKEGDPLECDLFYASLDDGYHFHALSYAWGSSDDPLPIHVNGRRVNVTRNLHTALFHLRNDRATTVVWVDAICIDQGNLPERTDQVKHMPQIYRAAAEVIAWLGKEADGSGLVMEYIKSYAIGTSEVLSRRSEPTFSQLESLWARPYWSRIWVVQELASGYRSSGKCFIKCGHQSVPFDQFRHFLGDFLDNYFYTGHDSVLGPKFLLNLSIIPEETSFLEILSKSGALESTDKRDRVYGIRGISPEFYRTKIPVDYEIDFQELCRTVVSTYIKKEKTLDILCQFGTLPPQYPSWVRDLSNVNHGVSLSAHSASVGGQSNPTISDSILHVKGKRIGVVELVRGPYKFPPLESLKIGQPWPTMPRLKRLENFVLAAMGKRHRGSPSGNLHERFMNMVSGDRWRGTGMHGLRVSLDPYETWESVSRYKEASPVDEQMMLEYKYFTFLFSPLIGRTLFATAGGNVGVGPPNMQKDDMICLLYGCSYCVVLRKVKQRHYAFIGPAYVDNAMSGEYVRQEYDDEGAQMREEQFHIH</sequence>
<feature type="compositionally biased region" description="Basic and acidic residues" evidence="1">
    <location>
        <begin position="22"/>
        <end position="31"/>
    </location>
</feature>
<evidence type="ECO:0000256" key="1">
    <source>
        <dbReference type="SAM" id="MobiDB-lite"/>
    </source>
</evidence>
<name>A0A9P8UMQ8_9PEZI</name>
<proteinExistence type="predicted"/>
<organism evidence="3 4">
    <name type="scientific">Truncatella angustata</name>
    <dbReference type="NCBI Taxonomy" id="152316"/>
    <lineage>
        <taxon>Eukaryota</taxon>
        <taxon>Fungi</taxon>
        <taxon>Dikarya</taxon>
        <taxon>Ascomycota</taxon>
        <taxon>Pezizomycotina</taxon>
        <taxon>Sordariomycetes</taxon>
        <taxon>Xylariomycetidae</taxon>
        <taxon>Amphisphaeriales</taxon>
        <taxon>Sporocadaceae</taxon>
        <taxon>Truncatella</taxon>
    </lineage>
</organism>
<dbReference type="InterPro" id="IPR052895">
    <property type="entry name" value="HetReg/Transcr_Mod"/>
</dbReference>
<dbReference type="OrthoDB" id="3477286at2759"/>
<dbReference type="PANTHER" id="PTHR24148:SF82">
    <property type="entry name" value="HETEROKARYON INCOMPATIBILITY DOMAIN-CONTAINING PROTEIN"/>
    <property type="match status" value="1"/>
</dbReference>
<evidence type="ECO:0000259" key="2">
    <source>
        <dbReference type="Pfam" id="PF06985"/>
    </source>
</evidence>
<dbReference type="InterPro" id="IPR010730">
    <property type="entry name" value="HET"/>
</dbReference>
<dbReference type="GeneID" id="70124889"/>
<accession>A0A9P8UMQ8</accession>
<comment type="caution">
    <text evidence="3">The sequence shown here is derived from an EMBL/GenBank/DDBJ whole genome shotgun (WGS) entry which is preliminary data.</text>
</comment>
<dbReference type="EMBL" id="JAGPXC010000004">
    <property type="protein sequence ID" value="KAH6654750.1"/>
    <property type="molecule type" value="Genomic_DNA"/>
</dbReference>
<dbReference type="AlphaFoldDB" id="A0A9P8UMQ8"/>
<reference evidence="3" key="1">
    <citation type="journal article" date="2021" name="Nat. Commun.">
        <title>Genetic determinants of endophytism in the Arabidopsis root mycobiome.</title>
        <authorList>
            <person name="Mesny F."/>
            <person name="Miyauchi S."/>
            <person name="Thiergart T."/>
            <person name="Pickel B."/>
            <person name="Atanasova L."/>
            <person name="Karlsson M."/>
            <person name="Huettel B."/>
            <person name="Barry K.W."/>
            <person name="Haridas S."/>
            <person name="Chen C."/>
            <person name="Bauer D."/>
            <person name="Andreopoulos W."/>
            <person name="Pangilinan J."/>
            <person name="LaButti K."/>
            <person name="Riley R."/>
            <person name="Lipzen A."/>
            <person name="Clum A."/>
            <person name="Drula E."/>
            <person name="Henrissat B."/>
            <person name="Kohler A."/>
            <person name="Grigoriev I.V."/>
            <person name="Martin F.M."/>
            <person name="Hacquard S."/>
        </authorList>
    </citation>
    <scope>NUCLEOTIDE SEQUENCE</scope>
    <source>
        <strain evidence="3">MPI-SDFR-AT-0073</strain>
    </source>
</reference>
<dbReference type="RefSeq" id="XP_045959020.1">
    <property type="nucleotide sequence ID" value="XM_046095996.1"/>
</dbReference>
<feature type="domain" description="Heterokaryon incompatibility" evidence="2">
    <location>
        <begin position="108"/>
        <end position="242"/>
    </location>
</feature>
<protein>
    <submittedName>
        <fullName evidence="3">Heterokaryon incompatibility protein-domain-containing protein</fullName>
    </submittedName>
</protein>